<accession>A0A5B7GR32</accession>
<feature type="compositionally biased region" description="Basic and acidic residues" evidence="1">
    <location>
        <begin position="19"/>
        <end position="30"/>
    </location>
</feature>
<evidence type="ECO:0000313" key="2">
    <source>
        <dbReference type="EMBL" id="MPC59528.1"/>
    </source>
</evidence>
<evidence type="ECO:0000256" key="1">
    <source>
        <dbReference type="SAM" id="MobiDB-lite"/>
    </source>
</evidence>
<protein>
    <submittedName>
        <fullName evidence="2">Uncharacterized protein</fullName>
    </submittedName>
</protein>
<sequence>MRRDGEEQEGQLSGLTAKADTRRRSRDQTAHEAVISQTHPVPAVGRPTPSRGTERRPSARTAH</sequence>
<feature type="region of interest" description="Disordered" evidence="1">
    <location>
        <begin position="1"/>
        <end position="63"/>
    </location>
</feature>
<dbReference type="EMBL" id="VSRR010016649">
    <property type="protein sequence ID" value="MPC59528.1"/>
    <property type="molecule type" value="Genomic_DNA"/>
</dbReference>
<evidence type="ECO:0000313" key="3">
    <source>
        <dbReference type="Proteomes" id="UP000324222"/>
    </source>
</evidence>
<dbReference type="AlphaFoldDB" id="A0A5B7GR32"/>
<name>A0A5B7GR32_PORTR</name>
<gene>
    <name evidence="2" type="ORF">E2C01_053551</name>
</gene>
<proteinExistence type="predicted"/>
<comment type="caution">
    <text evidence="2">The sequence shown here is derived from an EMBL/GenBank/DDBJ whole genome shotgun (WGS) entry which is preliminary data.</text>
</comment>
<dbReference type="Proteomes" id="UP000324222">
    <property type="component" value="Unassembled WGS sequence"/>
</dbReference>
<keyword evidence="3" id="KW-1185">Reference proteome</keyword>
<reference evidence="2 3" key="1">
    <citation type="submission" date="2019-05" db="EMBL/GenBank/DDBJ databases">
        <title>Another draft genome of Portunus trituberculatus and its Hox gene families provides insights of decapod evolution.</title>
        <authorList>
            <person name="Jeong J.-H."/>
            <person name="Song I."/>
            <person name="Kim S."/>
            <person name="Choi T."/>
            <person name="Kim D."/>
            <person name="Ryu S."/>
            <person name="Kim W."/>
        </authorList>
    </citation>
    <scope>NUCLEOTIDE SEQUENCE [LARGE SCALE GENOMIC DNA]</scope>
    <source>
        <tissue evidence="2">Muscle</tissue>
    </source>
</reference>
<organism evidence="2 3">
    <name type="scientific">Portunus trituberculatus</name>
    <name type="common">Swimming crab</name>
    <name type="synonym">Neptunus trituberculatus</name>
    <dbReference type="NCBI Taxonomy" id="210409"/>
    <lineage>
        <taxon>Eukaryota</taxon>
        <taxon>Metazoa</taxon>
        <taxon>Ecdysozoa</taxon>
        <taxon>Arthropoda</taxon>
        <taxon>Crustacea</taxon>
        <taxon>Multicrustacea</taxon>
        <taxon>Malacostraca</taxon>
        <taxon>Eumalacostraca</taxon>
        <taxon>Eucarida</taxon>
        <taxon>Decapoda</taxon>
        <taxon>Pleocyemata</taxon>
        <taxon>Brachyura</taxon>
        <taxon>Eubrachyura</taxon>
        <taxon>Portunoidea</taxon>
        <taxon>Portunidae</taxon>
        <taxon>Portuninae</taxon>
        <taxon>Portunus</taxon>
    </lineage>
</organism>